<evidence type="ECO:0000313" key="2">
    <source>
        <dbReference type="Proteomes" id="UP000054350"/>
    </source>
</evidence>
<reference evidence="1 2" key="1">
    <citation type="submission" date="2009-11" db="EMBL/GenBank/DDBJ databases">
        <title>Annotation of Allomyces macrogynus ATCC 38327.</title>
        <authorList>
            <consortium name="The Broad Institute Genome Sequencing Platform"/>
            <person name="Russ C."/>
            <person name="Cuomo C."/>
            <person name="Burger G."/>
            <person name="Gray M.W."/>
            <person name="Holland P.W.H."/>
            <person name="King N."/>
            <person name="Lang F.B.F."/>
            <person name="Roger A.J."/>
            <person name="Ruiz-Trillo I."/>
            <person name="Young S.K."/>
            <person name="Zeng Q."/>
            <person name="Gargeya S."/>
            <person name="Fitzgerald M."/>
            <person name="Haas B."/>
            <person name="Abouelleil A."/>
            <person name="Alvarado L."/>
            <person name="Arachchi H.M."/>
            <person name="Berlin A."/>
            <person name="Chapman S.B."/>
            <person name="Gearin G."/>
            <person name="Goldberg J."/>
            <person name="Griggs A."/>
            <person name="Gujja S."/>
            <person name="Hansen M."/>
            <person name="Heiman D."/>
            <person name="Howarth C."/>
            <person name="Larimer J."/>
            <person name="Lui A."/>
            <person name="MacDonald P.J.P."/>
            <person name="McCowen C."/>
            <person name="Montmayeur A."/>
            <person name="Murphy C."/>
            <person name="Neiman D."/>
            <person name="Pearson M."/>
            <person name="Priest M."/>
            <person name="Roberts A."/>
            <person name="Saif S."/>
            <person name="Shea T."/>
            <person name="Sisk P."/>
            <person name="Stolte C."/>
            <person name="Sykes S."/>
            <person name="Wortman J."/>
            <person name="Nusbaum C."/>
            <person name="Birren B."/>
        </authorList>
    </citation>
    <scope>NUCLEOTIDE SEQUENCE [LARGE SCALE GENOMIC DNA]</scope>
    <source>
        <strain evidence="1 2">ATCC 38327</strain>
    </source>
</reference>
<keyword evidence="2" id="KW-1185">Reference proteome</keyword>
<gene>
    <name evidence="1" type="ORF">AMAG_20300</name>
</gene>
<reference evidence="2" key="2">
    <citation type="submission" date="2009-11" db="EMBL/GenBank/DDBJ databases">
        <title>The Genome Sequence of Allomyces macrogynus strain ATCC 38327.</title>
        <authorList>
            <consortium name="The Broad Institute Genome Sequencing Platform"/>
            <person name="Russ C."/>
            <person name="Cuomo C."/>
            <person name="Shea T."/>
            <person name="Young S.K."/>
            <person name="Zeng Q."/>
            <person name="Koehrsen M."/>
            <person name="Haas B."/>
            <person name="Borodovsky M."/>
            <person name="Guigo R."/>
            <person name="Alvarado L."/>
            <person name="Berlin A."/>
            <person name="Borenstein D."/>
            <person name="Chen Z."/>
            <person name="Engels R."/>
            <person name="Freedman E."/>
            <person name="Gellesch M."/>
            <person name="Goldberg J."/>
            <person name="Griggs A."/>
            <person name="Gujja S."/>
            <person name="Heiman D."/>
            <person name="Hepburn T."/>
            <person name="Howarth C."/>
            <person name="Jen D."/>
            <person name="Larson L."/>
            <person name="Lewis B."/>
            <person name="Mehta T."/>
            <person name="Park D."/>
            <person name="Pearson M."/>
            <person name="Roberts A."/>
            <person name="Saif S."/>
            <person name="Shenoy N."/>
            <person name="Sisk P."/>
            <person name="Stolte C."/>
            <person name="Sykes S."/>
            <person name="Walk T."/>
            <person name="White J."/>
            <person name="Yandava C."/>
            <person name="Burger G."/>
            <person name="Gray M.W."/>
            <person name="Holland P.W.H."/>
            <person name="King N."/>
            <person name="Lang F.B.F."/>
            <person name="Roger A.J."/>
            <person name="Ruiz-Trillo I."/>
            <person name="Lander E."/>
            <person name="Nusbaum C."/>
        </authorList>
    </citation>
    <scope>NUCLEOTIDE SEQUENCE [LARGE SCALE GENOMIC DNA]</scope>
    <source>
        <strain evidence="2">ATCC 38327</strain>
    </source>
</reference>
<dbReference type="VEuPathDB" id="FungiDB:AMAG_20300"/>
<dbReference type="Proteomes" id="UP000054350">
    <property type="component" value="Unassembled WGS sequence"/>
</dbReference>
<protein>
    <submittedName>
        <fullName evidence="1">Uncharacterized protein</fullName>
    </submittedName>
</protein>
<organism evidence="1 2">
    <name type="scientific">Allomyces macrogynus (strain ATCC 38327)</name>
    <name type="common">Allomyces javanicus var. macrogynus</name>
    <dbReference type="NCBI Taxonomy" id="578462"/>
    <lineage>
        <taxon>Eukaryota</taxon>
        <taxon>Fungi</taxon>
        <taxon>Fungi incertae sedis</taxon>
        <taxon>Blastocladiomycota</taxon>
        <taxon>Blastocladiomycetes</taxon>
        <taxon>Blastocladiales</taxon>
        <taxon>Blastocladiaceae</taxon>
        <taxon>Allomyces</taxon>
    </lineage>
</organism>
<sequence length="253" mass="27084">MPDKCHRPKWPDVRIQLSTTGTHAAEFLAPSTAWAAVQAAAATGTEFPDGSVMAKMCCDTNSEGRRTVRHDASEPKPLCAEDLRVPRLPRGRRGLKAMPASTWKPCPTEPVEVPPSPAVGAWHALGVVTEQTNARDVAAYDPPPSFFAKNEPVHALDQRTPSPPAVRVKTEPIHALDEPPAGEPLATRGAVAVRDMMVHAPAAPVADAPRPSPDGVADKLAVSRERAATRERMHALGYSKAEVEAEQKAVWGC</sequence>
<dbReference type="EMBL" id="GG745367">
    <property type="protein sequence ID" value="KNE70621.1"/>
    <property type="molecule type" value="Genomic_DNA"/>
</dbReference>
<name>A0A0L0T7E9_ALLM3</name>
<dbReference type="AlphaFoldDB" id="A0A0L0T7E9"/>
<proteinExistence type="predicted"/>
<evidence type="ECO:0000313" key="1">
    <source>
        <dbReference type="EMBL" id="KNE70621.1"/>
    </source>
</evidence>
<accession>A0A0L0T7E9</accession>